<proteinExistence type="predicted"/>
<dbReference type="AlphaFoldDB" id="A0A3S0H2A8"/>
<evidence type="ECO:0000313" key="1">
    <source>
        <dbReference type="EMBL" id="RTQ45400.1"/>
    </source>
</evidence>
<sequence>MWIQQKANEPAALSELQGHTVGLKFECNQCHTEVFTDLIGIPAPDHLANSTEDDGQFETEEVKCPGCDMTHEITIKSTFDGVTFDVSEVAPGSVSYQIPPAEEKH</sequence>
<accession>A0A3S0H2A8</accession>
<dbReference type="Proteomes" id="UP000282184">
    <property type="component" value="Unassembled WGS sequence"/>
</dbReference>
<evidence type="ECO:0000313" key="2">
    <source>
        <dbReference type="Proteomes" id="UP000282184"/>
    </source>
</evidence>
<dbReference type="RefSeq" id="WP_126695952.1">
    <property type="nucleotide sequence ID" value="NZ_RXOF01000020.1"/>
</dbReference>
<comment type="caution">
    <text evidence="1">The sequence shown here is derived from an EMBL/GenBank/DDBJ whole genome shotgun (WGS) entry which is preliminary data.</text>
</comment>
<keyword evidence="2" id="KW-1185">Reference proteome</keyword>
<reference evidence="1 2" key="1">
    <citation type="submission" date="2018-12" db="EMBL/GenBank/DDBJ databases">
        <title>Hymenobacter gummosus sp. nov., isolated from a spring.</title>
        <authorList>
            <person name="Nie L."/>
        </authorList>
    </citation>
    <scope>NUCLEOTIDE SEQUENCE [LARGE SCALE GENOMIC DNA]</scope>
    <source>
        <strain evidence="1 2">KCTC 52166</strain>
    </source>
</reference>
<protein>
    <submittedName>
        <fullName evidence="1">Uncharacterized protein</fullName>
    </submittedName>
</protein>
<dbReference type="OrthoDB" id="883097at2"/>
<organism evidence="1 2">
    <name type="scientific">Hymenobacter gummosus</name>
    <dbReference type="NCBI Taxonomy" id="1776032"/>
    <lineage>
        <taxon>Bacteria</taxon>
        <taxon>Pseudomonadati</taxon>
        <taxon>Bacteroidota</taxon>
        <taxon>Cytophagia</taxon>
        <taxon>Cytophagales</taxon>
        <taxon>Hymenobacteraceae</taxon>
        <taxon>Hymenobacter</taxon>
    </lineage>
</organism>
<dbReference type="EMBL" id="RXOF01000020">
    <property type="protein sequence ID" value="RTQ45400.1"/>
    <property type="molecule type" value="Genomic_DNA"/>
</dbReference>
<gene>
    <name evidence="1" type="ORF">EJV47_24990</name>
</gene>
<name>A0A3S0H2A8_9BACT</name>